<dbReference type="PANTHER" id="PTHR28055">
    <property type="entry name" value="ALTERED INHERITANCE OF MITOCHONDRIA PROTEIN 41, MITOCHONDRIAL"/>
    <property type="match status" value="1"/>
</dbReference>
<reference evidence="1 2" key="1">
    <citation type="journal article" date="2016" name="Nat. Commun.">
        <title>Thousands of microbial genomes shed light on interconnected biogeochemical processes in an aquifer system.</title>
        <authorList>
            <person name="Anantharaman K."/>
            <person name="Brown C.T."/>
            <person name="Hug L.A."/>
            <person name="Sharon I."/>
            <person name="Castelle C.J."/>
            <person name="Probst A.J."/>
            <person name="Thomas B.C."/>
            <person name="Singh A."/>
            <person name="Wilkins M.J."/>
            <person name="Karaoz U."/>
            <person name="Brodie E.L."/>
            <person name="Williams K.H."/>
            <person name="Hubbard S.S."/>
            <person name="Banfield J.F."/>
        </authorList>
    </citation>
    <scope>NUCLEOTIDE SEQUENCE [LARGE SCALE GENOMIC DNA]</scope>
</reference>
<dbReference type="EMBL" id="MHCT01000029">
    <property type="protein sequence ID" value="OGY25409.1"/>
    <property type="molecule type" value="Genomic_DNA"/>
</dbReference>
<accession>A0A1G1WCI3</accession>
<name>A0A1G1WCI3_9BACT</name>
<organism evidence="1 2">
    <name type="scientific">Candidatus Woykebacteria bacterium RBG_16_44_10</name>
    <dbReference type="NCBI Taxonomy" id="1802597"/>
    <lineage>
        <taxon>Bacteria</taxon>
        <taxon>Candidatus Woykeibacteriota</taxon>
    </lineage>
</organism>
<dbReference type="Proteomes" id="UP000177588">
    <property type="component" value="Unassembled WGS sequence"/>
</dbReference>
<proteinExistence type="predicted"/>
<evidence type="ECO:0008006" key="3">
    <source>
        <dbReference type="Google" id="ProtNLM"/>
    </source>
</evidence>
<dbReference type="Gene3D" id="1.10.10.410">
    <property type="match status" value="1"/>
</dbReference>
<comment type="caution">
    <text evidence="1">The sequence shown here is derived from an EMBL/GenBank/DDBJ whole genome shotgun (WGS) entry which is preliminary data.</text>
</comment>
<dbReference type="PANTHER" id="PTHR28055:SF1">
    <property type="entry name" value="ALTERED INHERITANCE OF MITOCHONDRIA PROTEIN 41, MITOCHONDRIAL"/>
    <property type="match status" value="1"/>
</dbReference>
<evidence type="ECO:0000313" key="2">
    <source>
        <dbReference type="Proteomes" id="UP000177588"/>
    </source>
</evidence>
<dbReference type="InterPro" id="IPR023168">
    <property type="entry name" value="GatB_Yqey_C_2"/>
</dbReference>
<dbReference type="InterPro" id="IPR003789">
    <property type="entry name" value="Asn/Gln_tRNA_amidoTrase-B-like"/>
</dbReference>
<protein>
    <recommendedName>
        <fullName evidence="3">Glutamyl-tRNA amidotransferase</fullName>
    </recommendedName>
</protein>
<dbReference type="STRING" id="1802597.A2Z24_02870"/>
<dbReference type="SUPFAM" id="SSF89095">
    <property type="entry name" value="GatB/YqeY motif"/>
    <property type="match status" value="1"/>
</dbReference>
<dbReference type="Gene3D" id="1.10.1510.10">
    <property type="entry name" value="Uncharacterised protein YqeY/AIM41 PF09424, N-terminal domain"/>
    <property type="match status" value="1"/>
</dbReference>
<dbReference type="AlphaFoldDB" id="A0A1G1WCI3"/>
<sequence length="151" mass="16869">MLKEKIQKDLIGAQRSRDELKVSTLRLLIGAIKNFAIAKESASYAPSDEEILGVVQKEIKQRKESIEQFKVGGRQDLVDKETKEMEILQQYLPEQMSEEKIREFVDQKISELGATTIADTGEVMGALSQELKGKADLSSVSQIVREKLSSG</sequence>
<gene>
    <name evidence="1" type="ORF">A2Z24_02870</name>
</gene>
<dbReference type="InterPro" id="IPR019004">
    <property type="entry name" value="YqeY/Aim41"/>
</dbReference>
<dbReference type="InterPro" id="IPR042184">
    <property type="entry name" value="YqeY/Aim41_N"/>
</dbReference>
<evidence type="ECO:0000313" key="1">
    <source>
        <dbReference type="EMBL" id="OGY25409.1"/>
    </source>
</evidence>
<dbReference type="Pfam" id="PF09424">
    <property type="entry name" value="YqeY"/>
    <property type="match status" value="1"/>
</dbReference>
<dbReference type="GO" id="GO:0016884">
    <property type="term" value="F:carbon-nitrogen ligase activity, with glutamine as amido-N-donor"/>
    <property type="evidence" value="ECO:0007669"/>
    <property type="project" value="InterPro"/>
</dbReference>